<dbReference type="NCBIfam" id="TIGR01509">
    <property type="entry name" value="HAD-SF-IA-v3"/>
    <property type="match status" value="1"/>
</dbReference>
<dbReference type="InterPro" id="IPR036412">
    <property type="entry name" value="HAD-like_sf"/>
</dbReference>
<dbReference type="InterPro" id="IPR023214">
    <property type="entry name" value="HAD_sf"/>
</dbReference>
<dbReference type="STRING" id="408015.SXIM_19850"/>
<evidence type="ECO:0000313" key="2">
    <source>
        <dbReference type="Proteomes" id="UP000034034"/>
    </source>
</evidence>
<dbReference type="KEGG" id="sxi:SXIM_19850"/>
<dbReference type="SUPFAM" id="SSF56784">
    <property type="entry name" value="HAD-like"/>
    <property type="match status" value="1"/>
</dbReference>
<dbReference type="Pfam" id="PF00702">
    <property type="entry name" value="Hydrolase"/>
    <property type="match status" value="1"/>
</dbReference>
<dbReference type="Proteomes" id="UP000034034">
    <property type="component" value="Chromosome"/>
</dbReference>
<dbReference type="Gene3D" id="3.40.50.1000">
    <property type="entry name" value="HAD superfamily/HAD-like"/>
    <property type="match status" value="1"/>
</dbReference>
<dbReference type="PANTHER" id="PTHR18901">
    <property type="entry name" value="2-DEOXYGLUCOSE-6-PHOSPHATE PHOSPHATASE 2"/>
    <property type="match status" value="1"/>
</dbReference>
<dbReference type="EMBL" id="CP009922">
    <property type="protein sequence ID" value="AKG43369.1"/>
    <property type="molecule type" value="Genomic_DNA"/>
</dbReference>
<protein>
    <submittedName>
        <fullName evidence="1">Haloacid dehalogenase</fullName>
    </submittedName>
</protein>
<sequence length="216" mass="22987">MIGDSVRLVIFDCDGVLVDTETIGPAVVAQMATEAGWPLTPDEVRERFLGRPEAYLYEQIRAHATTPVGPDWLVTYHARVSEAFAAQPHTMPGVVELLDALDARGLPYCVASSGNHRRIRHSLTHSGLWPRFAGRIFSADDVAHGKPAPDLFLHAARTMGAAPADCLVIEDSPAGVDAALAAAMPVIGYTGGPTTPAELAHATHGVLDDLRNVPTL</sequence>
<dbReference type="InterPro" id="IPR023198">
    <property type="entry name" value="PGP-like_dom2"/>
</dbReference>
<dbReference type="SFLD" id="SFLDS00003">
    <property type="entry name" value="Haloacid_Dehalogenase"/>
    <property type="match status" value="1"/>
</dbReference>
<dbReference type="PANTHER" id="PTHR18901:SF38">
    <property type="entry name" value="PSEUDOURIDINE-5'-PHOSPHATASE"/>
    <property type="match status" value="1"/>
</dbReference>
<dbReference type="HOGENOM" id="CLU_045011_13_2_11"/>
<dbReference type="SFLD" id="SFLDG01135">
    <property type="entry name" value="C1.5.6:_HAD__Beta-PGM__Phospha"/>
    <property type="match status" value="1"/>
</dbReference>
<organism evidence="1 2">
    <name type="scientific">Streptomyces xiamenensis</name>
    <dbReference type="NCBI Taxonomy" id="408015"/>
    <lineage>
        <taxon>Bacteria</taxon>
        <taxon>Bacillati</taxon>
        <taxon>Actinomycetota</taxon>
        <taxon>Actinomycetes</taxon>
        <taxon>Kitasatosporales</taxon>
        <taxon>Streptomycetaceae</taxon>
        <taxon>Streptomyces</taxon>
    </lineage>
</organism>
<reference evidence="1" key="1">
    <citation type="submission" date="2019-08" db="EMBL/GenBank/DDBJ databases">
        <title>Complete genome sequence of a mangrove-derived Streptomyces xiamenensis.</title>
        <authorList>
            <person name="Xu J."/>
        </authorList>
    </citation>
    <scope>NUCLEOTIDE SEQUENCE</scope>
    <source>
        <strain evidence="1">318</strain>
    </source>
</reference>
<evidence type="ECO:0000313" key="1">
    <source>
        <dbReference type="EMBL" id="AKG43369.1"/>
    </source>
</evidence>
<name>A0A0F7FUD4_9ACTN</name>
<dbReference type="PATRIC" id="fig|408015.6.peg.2015"/>
<dbReference type="Gene3D" id="1.10.150.240">
    <property type="entry name" value="Putative phosphatase, domain 2"/>
    <property type="match status" value="1"/>
</dbReference>
<dbReference type="InterPro" id="IPR006439">
    <property type="entry name" value="HAD-SF_hydro_IA"/>
</dbReference>
<dbReference type="CDD" id="cd07526">
    <property type="entry name" value="HAD_BPGM_like"/>
    <property type="match status" value="1"/>
</dbReference>
<gene>
    <name evidence="1" type="ORF">SXIM_19850</name>
</gene>
<dbReference type="SFLD" id="SFLDG01129">
    <property type="entry name" value="C1.5:_HAD__Beta-PGM__Phosphata"/>
    <property type="match status" value="1"/>
</dbReference>
<dbReference type="RefSeq" id="WP_046723660.1">
    <property type="nucleotide sequence ID" value="NZ_CP009922.3"/>
</dbReference>
<proteinExistence type="predicted"/>
<accession>A0A0F7FUD4</accession>
<keyword evidence="2" id="KW-1185">Reference proteome</keyword>
<dbReference type="AlphaFoldDB" id="A0A0F7FUD4"/>